<evidence type="ECO:0000256" key="1">
    <source>
        <dbReference type="SAM" id="Phobius"/>
    </source>
</evidence>
<sequence>MLPELVMGFIFTIVWALSYVLVLKQRSVARALLGVLVLFGAIVLFTPYRFQGNLLGWFIGISAGFFVGLQLVQKYGPEKPTDESAIAVFLLGPLIFALLLILVLLF</sequence>
<feature type="transmembrane region" description="Helical" evidence="1">
    <location>
        <begin position="84"/>
        <end position="105"/>
    </location>
</feature>
<evidence type="ECO:0008006" key="4">
    <source>
        <dbReference type="Google" id="ProtNLM"/>
    </source>
</evidence>
<keyword evidence="1" id="KW-0812">Transmembrane</keyword>
<keyword evidence="3" id="KW-1185">Reference proteome</keyword>
<keyword evidence="1" id="KW-0472">Membrane</keyword>
<gene>
    <name evidence="2" type="ORF">A3L08_08910</name>
</gene>
<name>A0A218P9L4_9EURY</name>
<evidence type="ECO:0000313" key="2">
    <source>
        <dbReference type="EMBL" id="ASJ07430.1"/>
    </source>
</evidence>
<feature type="transmembrane region" description="Helical" evidence="1">
    <location>
        <begin position="54"/>
        <end position="72"/>
    </location>
</feature>
<keyword evidence="1" id="KW-1133">Transmembrane helix</keyword>
<reference evidence="2 3" key="1">
    <citation type="submission" date="2016-04" db="EMBL/GenBank/DDBJ databases">
        <title>Complete genome sequence of Thermococcus pacificus type strain P4.</title>
        <authorList>
            <person name="Oger P.M."/>
        </authorList>
    </citation>
    <scope>NUCLEOTIDE SEQUENCE [LARGE SCALE GENOMIC DNA]</scope>
    <source>
        <strain evidence="2 3">P-4</strain>
    </source>
</reference>
<dbReference type="GeneID" id="33316388"/>
<proteinExistence type="predicted"/>
<dbReference type="Proteomes" id="UP000197418">
    <property type="component" value="Chromosome"/>
</dbReference>
<dbReference type="OrthoDB" id="101178at2157"/>
<evidence type="ECO:0000313" key="3">
    <source>
        <dbReference type="Proteomes" id="UP000197418"/>
    </source>
</evidence>
<dbReference type="EMBL" id="CP015102">
    <property type="protein sequence ID" value="ASJ07430.1"/>
    <property type="molecule type" value="Genomic_DNA"/>
</dbReference>
<protein>
    <recommendedName>
        <fullName evidence="4">Permease</fullName>
    </recommendedName>
</protein>
<dbReference type="KEGG" id="tpaf:A3L08_08910"/>
<dbReference type="AlphaFoldDB" id="A0A218P9L4"/>
<accession>A0A218P9L4</accession>
<feature type="transmembrane region" description="Helical" evidence="1">
    <location>
        <begin position="30"/>
        <end position="48"/>
    </location>
</feature>
<feature type="transmembrane region" description="Helical" evidence="1">
    <location>
        <begin position="6"/>
        <end position="23"/>
    </location>
</feature>
<organism evidence="2 3">
    <name type="scientific">Thermococcus pacificus</name>
    <dbReference type="NCBI Taxonomy" id="71998"/>
    <lineage>
        <taxon>Archaea</taxon>
        <taxon>Methanobacteriati</taxon>
        <taxon>Methanobacteriota</taxon>
        <taxon>Thermococci</taxon>
        <taxon>Thermococcales</taxon>
        <taxon>Thermococcaceae</taxon>
        <taxon>Thermococcus</taxon>
    </lineage>
</organism>
<dbReference type="RefSeq" id="WP_088854675.1">
    <property type="nucleotide sequence ID" value="NZ_CP015102.1"/>
</dbReference>